<sequence length="388" mass="44645">MARYGSPALDLANLLYCCTSLELRQNYMDNLLEHYHTTLITAIIELEKDRCSETFATAATQPEYLREIFCPGWYPNTADGGLTYYIVEDKNGYESCEMPFNPLKAVPRPASSSSPEEIEEEDYNASNIIALSIMSQRFNCLEKALSGVASHCLRHEALKVKARLREEMHRCGKFGLGLALDMIPISTCDSDQAPDLYVTSHDDVLMKEEGPVVKEADSTLQLFTATVQEAYRNNTIVEQEKHDLRRQHPDLDFLFAQKREARRAWQTYRAPQHRAAYKRLTAQVRRKVKTIKHDNWNTYITDATLDPRKIWKVAKQLKSTNKRSVPAIHGEHSMAYTSSDKAEAIAEIYKDRNKRLYEQADTHTNEIVRELGRYDPTEQRQYKRPSLA</sequence>
<dbReference type="PANTHER" id="PTHR11012">
    <property type="entry name" value="PROTEIN KINASE-LIKE DOMAIN-CONTAINING"/>
    <property type="match status" value="1"/>
</dbReference>
<dbReference type="InterPro" id="IPR004119">
    <property type="entry name" value="EcKL"/>
</dbReference>
<protein>
    <submittedName>
        <fullName evidence="1">Uncharacterized protein</fullName>
    </submittedName>
</protein>
<accession>A0ABN7NLD9</accession>
<dbReference type="Proteomes" id="UP001153148">
    <property type="component" value="Unassembled WGS sequence"/>
</dbReference>
<dbReference type="PANTHER" id="PTHR11012:SF30">
    <property type="entry name" value="PROTEIN KINASE-LIKE DOMAIN-CONTAINING"/>
    <property type="match status" value="1"/>
</dbReference>
<gene>
    <name evidence="1" type="ORF">TPAB3V08_LOCUS3535</name>
</gene>
<evidence type="ECO:0000313" key="2">
    <source>
        <dbReference type="Proteomes" id="UP001153148"/>
    </source>
</evidence>
<comment type="caution">
    <text evidence="1">The sequence shown here is derived from an EMBL/GenBank/DDBJ whole genome shotgun (WGS) entry which is preliminary data.</text>
</comment>
<reference evidence="1" key="1">
    <citation type="submission" date="2021-03" db="EMBL/GenBank/DDBJ databases">
        <authorList>
            <person name="Tran Van P."/>
        </authorList>
    </citation>
    <scope>NUCLEOTIDE SEQUENCE</scope>
</reference>
<dbReference type="Pfam" id="PF02958">
    <property type="entry name" value="EcKL"/>
    <property type="match status" value="1"/>
</dbReference>
<evidence type="ECO:0000313" key="1">
    <source>
        <dbReference type="EMBL" id="CAG2056545.1"/>
    </source>
</evidence>
<name>A0ABN7NLD9_TIMPD</name>
<dbReference type="EMBL" id="CAJPIN010004016">
    <property type="protein sequence ID" value="CAG2056545.1"/>
    <property type="molecule type" value="Genomic_DNA"/>
</dbReference>
<proteinExistence type="predicted"/>
<keyword evidence="2" id="KW-1185">Reference proteome</keyword>
<organism evidence="1 2">
    <name type="scientific">Timema podura</name>
    <name type="common">Walking stick</name>
    <dbReference type="NCBI Taxonomy" id="61482"/>
    <lineage>
        <taxon>Eukaryota</taxon>
        <taxon>Metazoa</taxon>
        <taxon>Ecdysozoa</taxon>
        <taxon>Arthropoda</taxon>
        <taxon>Hexapoda</taxon>
        <taxon>Insecta</taxon>
        <taxon>Pterygota</taxon>
        <taxon>Neoptera</taxon>
        <taxon>Polyneoptera</taxon>
        <taxon>Phasmatodea</taxon>
        <taxon>Timematodea</taxon>
        <taxon>Timematoidea</taxon>
        <taxon>Timematidae</taxon>
        <taxon>Timema</taxon>
    </lineage>
</organism>